<dbReference type="Proteomes" id="UP000691718">
    <property type="component" value="Unassembled WGS sequence"/>
</dbReference>
<evidence type="ECO:0000256" key="1">
    <source>
        <dbReference type="SAM" id="MobiDB-lite"/>
    </source>
</evidence>
<sequence>MAQKGMRIGPLPVGRRGASGASAGRGSMRAANRARGAARSPSSPSHPSSPPEGLVSARSSRTQQAAPAAGGARRMRWTKPMNENALRRYRAKGEETVGIAYRSRMDSFFAELKPSIAVTEQNLADRVWYIMRSKIFDDLQ</sequence>
<feature type="compositionally biased region" description="Low complexity" evidence="1">
    <location>
        <begin position="63"/>
        <end position="72"/>
    </location>
</feature>
<name>A0A8S3XJT6_PARAO</name>
<accession>A0A8S3XJT6</accession>
<evidence type="ECO:0000313" key="2">
    <source>
        <dbReference type="EMBL" id="CAG5024197.1"/>
    </source>
</evidence>
<feature type="region of interest" description="Disordered" evidence="1">
    <location>
        <begin position="1"/>
        <end position="76"/>
    </location>
</feature>
<feature type="compositionally biased region" description="Low complexity" evidence="1">
    <location>
        <begin position="14"/>
        <end position="46"/>
    </location>
</feature>
<evidence type="ECO:0000313" key="3">
    <source>
        <dbReference type="Proteomes" id="UP000691718"/>
    </source>
</evidence>
<comment type="caution">
    <text evidence="2">The sequence shown here is derived from an EMBL/GenBank/DDBJ whole genome shotgun (WGS) entry which is preliminary data.</text>
</comment>
<gene>
    <name evidence="2" type="ORF">PAPOLLO_LOCUS18096</name>
</gene>
<proteinExistence type="predicted"/>
<keyword evidence="3" id="KW-1185">Reference proteome</keyword>
<protein>
    <submittedName>
        <fullName evidence="2">(apollo) hypothetical protein</fullName>
    </submittedName>
</protein>
<reference evidence="2" key="1">
    <citation type="submission" date="2021-04" db="EMBL/GenBank/DDBJ databases">
        <authorList>
            <person name="Tunstrom K."/>
        </authorList>
    </citation>
    <scope>NUCLEOTIDE SEQUENCE</scope>
</reference>
<organism evidence="2 3">
    <name type="scientific">Parnassius apollo</name>
    <name type="common">Apollo butterfly</name>
    <name type="synonym">Papilio apollo</name>
    <dbReference type="NCBI Taxonomy" id="110799"/>
    <lineage>
        <taxon>Eukaryota</taxon>
        <taxon>Metazoa</taxon>
        <taxon>Ecdysozoa</taxon>
        <taxon>Arthropoda</taxon>
        <taxon>Hexapoda</taxon>
        <taxon>Insecta</taxon>
        <taxon>Pterygota</taxon>
        <taxon>Neoptera</taxon>
        <taxon>Endopterygota</taxon>
        <taxon>Lepidoptera</taxon>
        <taxon>Glossata</taxon>
        <taxon>Ditrysia</taxon>
        <taxon>Papilionoidea</taxon>
        <taxon>Papilionidae</taxon>
        <taxon>Parnassiinae</taxon>
        <taxon>Parnassini</taxon>
        <taxon>Parnassius</taxon>
        <taxon>Parnassius</taxon>
    </lineage>
</organism>
<dbReference type="EMBL" id="CAJQZP010001160">
    <property type="protein sequence ID" value="CAG5024197.1"/>
    <property type="molecule type" value="Genomic_DNA"/>
</dbReference>
<dbReference type="OrthoDB" id="2194416at2759"/>
<dbReference type="AlphaFoldDB" id="A0A8S3XJT6"/>